<evidence type="ECO:0000256" key="1">
    <source>
        <dbReference type="SAM" id="SignalP"/>
    </source>
</evidence>
<feature type="chain" id="PRO_5006389735" description="Curlin" evidence="1">
    <location>
        <begin position="21"/>
        <end position="174"/>
    </location>
</feature>
<comment type="caution">
    <text evidence="2">The sequence shown here is derived from an EMBL/GenBank/DDBJ whole genome shotgun (WGS) entry which is preliminary data.</text>
</comment>
<name>A0A0Q9ZPG7_9FLAO</name>
<dbReference type="AlphaFoldDB" id="A0A0Q9ZPG7"/>
<dbReference type="EMBL" id="LKTP01000001">
    <property type="protein sequence ID" value="KRG30499.1"/>
    <property type="molecule type" value="Genomic_DNA"/>
</dbReference>
<evidence type="ECO:0000313" key="3">
    <source>
        <dbReference type="Proteomes" id="UP000051643"/>
    </source>
</evidence>
<sequence length="174" mass="19269">MKYASYILILLLFCGNFSFSQNPATLTEEKVLAEKREFGNFVGLSSLTLNSEKPEVGNASPSGNQIFIEQIGSQNNVNARTSSQNSDLKLLQYGDGNYISFITDAQNIDGTIIQDGNNNKSFDFTVNPDQDVSADLLQQGDNLHFERYGANSISNNLKIIQTGETRSIIIRNFQ</sequence>
<dbReference type="STRING" id="270918.APR42_01135"/>
<feature type="signal peptide" evidence="1">
    <location>
        <begin position="1"/>
        <end position="20"/>
    </location>
</feature>
<gene>
    <name evidence="2" type="ORF">APR42_01135</name>
</gene>
<keyword evidence="1" id="KW-0732">Signal</keyword>
<accession>A0A0Q9ZPG7</accession>
<organism evidence="2 3">
    <name type="scientific">Salegentibacter mishustinae</name>
    <dbReference type="NCBI Taxonomy" id="270918"/>
    <lineage>
        <taxon>Bacteria</taxon>
        <taxon>Pseudomonadati</taxon>
        <taxon>Bacteroidota</taxon>
        <taxon>Flavobacteriia</taxon>
        <taxon>Flavobacteriales</taxon>
        <taxon>Flavobacteriaceae</taxon>
        <taxon>Salegentibacter</taxon>
    </lineage>
</organism>
<dbReference type="OrthoDB" id="1441793at2"/>
<evidence type="ECO:0008006" key="4">
    <source>
        <dbReference type="Google" id="ProtNLM"/>
    </source>
</evidence>
<evidence type="ECO:0000313" key="2">
    <source>
        <dbReference type="EMBL" id="KRG30499.1"/>
    </source>
</evidence>
<proteinExistence type="predicted"/>
<reference evidence="2" key="1">
    <citation type="submission" date="2015-10" db="EMBL/GenBank/DDBJ databases">
        <title>Draft genome sequence of Salegentibacter mishustinae KCTC 12263.</title>
        <authorList>
            <person name="Lin W."/>
            <person name="Zheng Q."/>
        </authorList>
    </citation>
    <scope>NUCLEOTIDE SEQUENCE [LARGE SCALE GENOMIC DNA]</scope>
    <source>
        <strain evidence="2">KCTC 12263</strain>
    </source>
</reference>
<dbReference type="RefSeq" id="WP_057480324.1">
    <property type="nucleotide sequence ID" value="NZ_BMWR01000002.1"/>
</dbReference>
<keyword evidence="3" id="KW-1185">Reference proteome</keyword>
<dbReference type="Proteomes" id="UP000051643">
    <property type="component" value="Unassembled WGS sequence"/>
</dbReference>
<protein>
    <recommendedName>
        <fullName evidence="4">Curlin</fullName>
    </recommendedName>
</protein>